<dbReference type="OrthoDB" id="5290456at2"/>
<reference evidence="11 12" key="1">
    <citation type="submission" date="2016-10" db="EMBL/GenBank/DDBJ databases">
        <authorList>
            <person name="de Groot N.N."/>
        </authorList>
    </citation>
    <scope>NUCLEOTIDE SEQUENCE [LARGE SCALE GENOMIC DNA]</scope>
    <source>
        <strain evidence="11 12">DSM 5885</strain>
    </source>
</reference>
<dbReference type="GO" id="GO:0000155">
    <property type="term" value="F:phosphorelay sensor kinase activity"/>
    <property type="evidence" value="ECO:0007669"/>
    <property type="project" value="InterPro"/>
</dbReference>
<dbReference type="InterPro" id="IPR013767">
    <property type="entry name" value="PAS_fold"/>
</dbReference>
<feature type="domain" description="Histidine kinase" evidence="8">
    <location>
        <begin position="364"/>
        <end position="585"/>
    </location>
</feature>
<dbReference type="InterPro" id="IPR003661">
    <property type="entry name" value="HisK_dim/P_dom"/>
</dbReference>
<sequence>MNDKGVRIDPAEAAALQAENARLKKTITALMDHVERSASLQNSDFSIFQTAILLESQVGKRTAELQALLAEKESITRALRDSEERFRGLANQSMVGIAIIEDGNLSYSNDKFNAIFGYSADELPRNRPATLVVPEEVPNVLARFKHQSNLEIGGQYFLCRGVRHDGAVIDIEVNSSTLMIGTRRAIIGVVSDVTQRVASERMIEALVRDQHAILNSRIVSFIKLRNHTFTWINSASARIVGYTQQELIGQATRIVFADDQTYERFGRETEAAFAQGRIFHGEVPLRRKDGSVGWYEFDGESLSASGEESIWAFTDISERKAMLEELHEHRNNLEALVNSRTAELARALDAAESASRAKTAFLANMSHELRTPLNGIMGMTQLAMRMASDPRQREFLAKSEKASKHLLAIINDILDISRIEADRIELVESPFELRPLLLDCLALYEERAATKGLRLVACIDDALPARLCGDAVRFRQTLLNFIDNAVKFSDHGVITLEASEASSDASSVLLRIDVGDQGIGLTPEQQSRLFAPFIQVDSSMTRRYGGAGLGLAISRRLARLMGGDVSVRSALDVGSTFTVTARFRKESEGAKPAETKAPARPARELLREQFAGARILVAEDDELSQQIIRMQLESVGLTVDVADNGRIAVDCVRATPYALILMDMQMPDTDGPTAARLIRALPQGAVVPILAMTANVFPEDRLACLNAGMNDHIGKPFDPERLFETLLTWLRNGQAAAPGAPA</sequence>
<dbReference type="SUPFAM" id="SSF55785">
    <property type="entry name" value="PYP-like sensor domain (PAS domain)"/>
    <property type="match status" value="2"/>
</dbReference>
<dbReference type="FunFam" id="3.30.565.10:FF:000010">
    <property type="entry name" value="Sensor histidine kinase RcsC"/>
    <property type="match status" value="1"/>
</dbReference>
<evidence type="ECO:0000313" key="12">
    <source>
        <dbReference type="Proteomes" id="UP000198607"/>
    </source>
</evidence>
<dbReference type="InterPro" id="IPR013655">
    <property type="entry name" value="PAS_fold_3"/>
</dbReference>
<feature type="domain" description="Response regulatory" evidence="9">
    <location>
        <begin position="614"/>
        <end position="730"/>
    </location>
</feature>
<dbReference type="SUPFAM" id="SSF55874">
    <property type="entry name" value="ATPase domain of HSP90 chaperone/DNA topoisomerase II/histidine kinase"/>
    <property type="match status" value="1"/>
</dbReference>
<dbReference type="InterPro" id="IPR001610">
    <property type="entry name" value="PAC"/>
</dbReference>
<dbReference type="Pfam" id="PF08447">
    <property type="entry name" value="PAS_3"/>
    <property type="match status" value="1"/>
</dbReference>
<evidence type="ECO:0000256" key="2">
    <source>
        <dbReference type="ARBA" id="ARBA00012438"/>
    </source>
</evidence>
<keyword evidence="12" id="KW-1185">Reference proteome</keyword>
<dbReference type="RefSeq" id="WP_091936119.1">
    <property type="nucleotide sequence ID" value="NZ_FNCY01000005.1"/>
</dbReference>
<dbReference type="Gene3D" id="3.30.450.20">
    <property type="entry name" value="PAS domain"/>
    <property type="match status" value="2"/>
</dbReference>
<dbReference type="Gene3D" id="1.10.287.130">
    <property type="match status" value="1"/>
</dbReference>
<dbReference type="EC" id="2.7.13.3" evidence="2"/>
<dbReference type="PROSITE" id="PS50110">
    <property type="entry name" value="RESPONSE_REGULATORY"/>
    <property type="match status" value="1"/>
</dbReference>
<dbReference type="SMART" id="SM00388">
    <property type="entry name" value="HisKA"/>
    <property type="match status" value="1"/>
</dbReference>
<dbReference type="CDD" id="cd00082">
    <property type="entry name" value="HisKA"/>
    <property type="match status" value="1"/>
</dbReference>
<dbReference type="CDD" id="cd16922">
    <property type="entry name" value="HATPase_EvgS-ArcB-TorS-like"/>
    <property type="match status" value="1"/>
</dbReference>
<dbReference type="InterPro" id="IPR036097">
    <property type="entry name" value="HisK_dim/P_sf"/>
</dbReference>
<evidence type="ECO:0000256" key="6">
    <source>
        <dbReference type="ARBA" id="ARBA00070152"/>
    </source>
</evidence>
<evidence type="ECO:0000256" key="1">
    <source>
        <dbReference type="ARBA" id="ARBA00000085"/>
    </source>
</evidence>
<dbReference type="SUPFAM" id="SSF52172">
    <property type="entry name" value="CheY-like"/>
    <property type="match status" value="1"/>
</dbReference>
<dbReference type="PANTHER" id="PTHR45339:SF1">
    <property type="entry name" value="HYBRID SIGNAL TRANSDUCTION HISTIDINE KINASE J"/>
    <property type="match status" value="1"/>
</dbReference>
<dbReference type="Gene3D" id="3.40.50.2300">
    <property type="match status" value="1"/>
</dbReference>
<dbReference type="Gene3D" id="3.30.565.10">
    <property type="entry name" value="Histidine kinase-like ATPase, C-terminal domain"/>
    <property type="match status" value="1"/>
</dbReference>
<evidence type="ECO:0000256" key="3">
    <source>
        <dbReference type="ARBA" id="ARBA00022553"/>
    </source>
</evidence>
<dbReference type="NCBIfam" id="TIGR00229">
    <property type="entry name" value="sensory_box"/>
    <property type="match status" value="2"/>
</dbReference>
<dbReference type="PRINTS" id="PR00344">
    <property type="entry name" value="BCTRLSENSOR"/>
</dbReference>
<feature type="modified residue" description="4-aspartylphosphate" evidence="7">
    <location>
        <position position="663"/>
    </location>
</feature>
<keyword evidence="3 7" id="KW-0597">Phosphoprotein</keyword>
<dbReference type="Pfam" id="PF00989">
    <property type="entry name" value="PAS"/>
    <property type="match status" value="1"/>
</dbReference>
<dbReference type="CDD" id="cd00130">
    <property type="entry name" value="PAS"/>
    <property type="match status" value="2"/>
</dbReference>
<dbReference type="SMART" id="SM00448">
    <property type="entry name" value="REC"/>
    <property type="match status" value="1"/>
</dbReference>
<evidence type="ECO:0000313" key="11">
    <source>
        <dbReference type="EMBL" id="SDH31410.1"/>
    </source>
</evidence>
<dbReference type="InterPro" id="IPR036890">
    <property type="entry name" value="HATPase_C_sf"/>
</dbReference>
<dbReference type="InterPro" id="IPR004358">
    <property type="entry name" value="Sig_transdc_His_kin-like_C"/>
</dbReference>
<comment type="function">
    <text evidence="5">Member of the two-component regulatory system BvgS/BvgA. Phosphorylates BvgA via a four-step phosphorelay in response to environmental signals.</text>
</comment>
<protein>
    <recommendedName>
        <fullName evidence="6">Virulence sensor protein BvgS</fullName>
        <ecNumber evidence="2">2.7.13.3</ecNumber>
    </recommendedName>
</protein>
<evidence type="ECO:0000259" key="9">
    <source>
        <dbReference type="PROSITE" id="PS50110"/>
    </source>
</evidence>
<dbReference type="Pfam" id="PF00072">
    <property type="entry name" value="Response_reg"/>
    <property type="match status" value="1"/>
</dbReference>
<evidence type="ECO:0000256" key="4">
    <source>
        <dbReference type="ARBA" id="ARBA00023012"/>
    </source>
</evidence>
<proteinExistence type="predicted"/>
<dbReference type="STRING" id="83767.SAMN05660652_01493"/>
<dbReference type="InterPro" id="IPR000014">
    <property type="entry name" value="PAS"/>
</dbReference>
<dbReference type="Proteomes" id="UP000198607">
    <property type="component" value="Unassembled WGS sequence"/>
</dbReference>
<dbReference type="InterPro" id="IPR035965">
    <property type="entry name" value="PAS-like_dom_sf"/>
</dbReference>
<dbReference type="SMART" id="SM00091">
    <property type="entry name" value="PAS"/>
    <property type="match status" value="2"/>
</dbReference>
<dbReference type="Pfam" id="PF00512">
    <property type="entry name" value="HisKA"/>
    <property type="match status" value="1"/>
</dbReference>
<organism evidence="11 12">
    <name type="scientific">Propionivibrio dicarboxylicus</name>
    <dbReference type="NCBI Taxonomy" id="83767"/>
    <lineage>
        <taxon>Bacteria</taxon>
        <taxon>Pseudomonadati</taxon>
        <taxon>Pseudomonadota</taxon>
        <taxon>Betaproteobacteria</taxon>
        <taxon>Rhodocyclales</taxon>
        <taxon>Rhodocyclaceae</taxon>
        <taxon>Propionivibrio</taxon>
    </lineage>
</organism>
<accession>A0A1G8BFP5</accession>
<dbReference type="EMBL" id="FNCY01000005">
    <property type="protein sequence ID" value="SDH31410.1"/>
    <property type="molecule type" value="Genomic_DNA"/>
</dbReference>
<dbReference type="InterPro" id="IPR001789">
    <property type="entry name" value="Sig_transdc_resp-reg_receiver"/>
</dbReference>
<dbReference type="SMART" id="SM00086">
    <property type="entry name" value="PAC"/>
    <property type="match status" value="2"/>
</dbReference>
<dbReference type="PANTHER" id="PTHR45339">
    <property type="entry name" value="HYBRID SIGNAL TRANSDUCTION HISTIDINE KINASE J"/>
    <property type="match status" value="1"/>
</dbReference>
<dbReference type="SMART" id="SM00387">
    <property type="entry name" value="HATPase_c"/>
    <property type="match status" value="1"/>
</dbReference>
<dbReference type="GO" id="GO:0006355">
    <property type="term" value="P:regulation of DNA-templated transcription"/>
    <property type="evidence" value="ECO:0007669"/>
    <property type="project" value="InterPro"/>
</dbReference>
<dbReference type="InterPro" id="IPR005467">
    <property type="entry name" value="His_kinase_dom"/>
</dbReference>
<name>A0A1G8BFP5_9RHOO</name>
<dbReference type="InterPro" id="IPR003594">
    <property type="entry name" value="HATPase_dom"/>
</dbReference>
<comment type="catalytic activity">
    <reaction evidence="1">
        <text>ATP + protein L-histidine = ADP + protein N-phospho-L-histidine.</text>
        <dbReference type="EC" id="2.7.13.3"/>
    </reaction>
</comment>
<dbReference type="AlphaFoldDB" id="A0A1G8BFP5"/>
<dbReference type="InterPro" id="IPR011006">
    <property type="entry name" value="CheY-like_superfamily"/>
</dbReference>
<dbReference type="CDD" id="cd17546">
    <property type="entry name" value="REC_hyHK_CKI1_RcsC-like"/>
    <property type="match status" value="1"/>
</dbReference>
<dbReference type="SUPFAM" id="SSF47384">
    <property type="entry name" value="Homodimeric domain of signal transducing histidine kinase"/>
    <property type="match status" value="1"/>
</dbReference>
<dbReference type="PROSITE" id="PS50112">
    <property type="entry name" value="PAS"/>
    <property type="match status" value="1"/>
</dbReference>
<evidence type="ECO:0000259" key="10">
    <source>
        <dbReference type="PROSITE" id="PS50112"/>
    </source>
</evidence>
<dbReference type="PROSITE" id="PS50109">
    <property type="entry name" value="HIS_KIN"/>
    <property type="match status" value="1"/>
</dbReference>
<dbReference type="Pfam" id="PF02518">
    <property type="entry name" value="HATPase_c"/>
    <property type="match status" value="1"/>
</dbReference>
<feature type="domain" description="PAS" evidence="10">
    <location>
        <begin position="229"/>
        <end position="276"/>
    </location>
</feature>
<gene>
    <name evidence="11" type="ORF">SAMN05660652_01493</name>
</gene>
<keyword evidence="4" id="KW-0902">Two-component regulatory system</keyword>
<evidence type="ECO:0000259" key="8">
    <source>
        <dbReference type="PROSITE" id="PS50109"/>
    </source>
</evidence>
<evidence type="ECO:0000256" key="7">
    <source>
        <dbReference type="PROSITE-ProRule" id="PRU00169"/>
    </source>
</evidence>
<evidence type="ECO:0000256" key="5">
    <source>
        <dbReference type="ARBA" id="ARBA00058004"/>
    </source>
</evidence>